<dbReference type="GO" id="GO:0046872">
    <property type="term" value="F:metal ion binding"/>
    <property type="evidence" value="ECO:0007669"/>
    <property type="project" value="UniProtKB-KW"/>
</dbReference>
<evidence type="ECO:0000256" key="3">
    <source>
        <dbReference type="ARBA" id="ARBA00022691"/>
    </source>
</evidence>
<dbReference type="AlphaFoldDB" id="A0A1D8S1J0"/>
<keyword evidence="4" id="KW-0479">Metal-binding</keyword>
<dbReference type="InterPro" id="IPR007197">
    <property type="entry name" value="rSAM"/>
</dbReference>
<proteinExistence type="predicted"/>
<dbReference type="PANTHER" id="PTHR43787">
    <property type="entry name" value="FEMO COFACTOR BIOSYNTHESIS PROTEIN NIFB-RELATED"/>
    <property type="match status" value="1"/>
</dbReference>
<evidence type="ECO:0000256" key="2">
    <source>
        <dbReference type="ARBA" id="ARBA00022485"/>
    </source>
</evidence>
<sequence length="314" mass="34392">MELAYGPVPSRRLGQSLGINNVPPTTCTYACVYCQLGSTTNPETDRQAFFDPAEIESAIEDRLAALGPEETVDYVTFVPDGEPTLDANLGETIDRLQRFPVDVAVITNGSLLRLESVRADLARADWLSVKVDAADHEVWTQVDRPHGAVDFEAVRDGIVRFARDFEGTLTTETMLVAGVNDGAAVEPTAELVGEIAPDTAFVAVPTRPPDEEWVEPPDEAEVTRAYRTFSEYVDDVEYLIGAEGDTFASTGDPRTDLLGVTAVHPMRASQVSALLDREDADWSVVEDLLDAGELIELEYDAETFYVRPISPDRH</sequence>
<dbReference type="RefSeq" id="WP_070365877.1">
    <property type="nucleotide sequence ID" value="NZ_CP016070.1"/>
</dbReference>
<reference evidence="8 9" key="1">
    <citation type="submission" date="2016-06" db="EMBL/GenBank/DDBJ databases">
        <title>Discovery of anaerobic lithoheterotrophic haloarchaeon capable of sulfur respiration by hydrogen and formate.</title>
        <authorList>
            <person name="Sorokin D.Y."/>
            <person name="Kublanov I.V."/>
            <person name="Roman P."/>
            <person name="Sinninghe Damste J.S."/>
            <person name="Golyshin P.N."/>
            <person name="Rojo D."/>
            <person name="Ciordia S."/>
            <person name="Mena Md.C."/>
            <person name="Ferrer M."/>
            <person name="Smedile F."/>
            <person name="Messina E."/>
            <person name="La Cono V."/>
            <person name="Yakimov M.M."/>
        </authorList>
    </citation>
    <scope>NUCLEOTIDE SEQUENCE [LARGE SCALE GENOMIC DNA]</scope>
    <source>
        <strain evidence="8 9">HTSR1</strain>
    </source>
</reference>
<dbReference type="EMBL" id="CP016070">
    <property type="protein sequence ID" value="AOW79218.1"/>
    <property type="molecule type" value="Genomic_DNA"/>
</dbReference>
<evidence type="ECO:0000256" key="6">
    <source>
        <dbReference type="ARBA" id="ARBA00023014"/>
    </source>
</evidence>
<name>A0A1D8S1J0_9EURY</name>
<keyword evidence="2" id="KW-0004">4Fe-4S</keyword>
<evidence type="ECO:0000256" key="1">
    <source>
        <dbReference type="ARBA" id="ARBA00001966"/>
    </source>
</evidence>
<dbReference type="InterPro" id="IPR013785">
    <property type="entry name" value="Aldolase_TIM"/>
</dbReference>
<dbReference type="STRING" id="1873524.HSR6_0007"/>
<dbReference type="GO" id="GO:0051539">
    <property type="term" value="F:4 iron, 4 sulfur cluster binding"/>
    <property type="evidence" value="ECO:0007669"/>
    <property type="project" value="UniProtKB-KW"/>
</dbReference>
<dbReference type="KEGG" id="halh:HTSR_0007"/>
<gene>
    <name evidence="8" type="ORF">HTSR_0007</name>
</gene>
<dbReference type="Proteomes" id="UP000185608">
    <property type="component" value="Chromosome"/>
</dbReference>
<evidence type="ECO:0000259" key="7">
    <source>
        <dbReference type="PROSITE" id="PS51918"/>
    </source>
</evidence>
<organism evidence="8 9">
    <name type="scientific">Halodesulfurarchaeum formicicum</name>
    <dbReference type="NCBI Taxonomy" id="1873524"/>
    <lineage>
        <taxon>Archaea</taxon>
        <taxon>Methanobacteriati</taxon>
        <taxon>Methanobacteriota</taxon>
        <taxon>Stenosarchaea group</taxon>
        <taxon>Halobacteria</taxon>
        <taxon>Halobacteriales</taxon>
        <taxon>Halobacteriaceae</taxon>
        <taxon>Halodesulfurarchaeum</taxon>
    </lineage>
</organism>
<keyword evidence="5" id="KW-0408">Iron</keyword>
<dbReference type="SFLD" id="SFLDS00029">
    <property type="entry name" value="Radical_SAM"/>
    <property type="match status" value="1"/>
</dbReference>
<dbReference type="PATRIC" id="fig|1855411.3.peg.7"/>
<evidence type="ECO:0000256" key="4">
    <source>
        <dbReference type="ARBA" id="ARBA00022723"/>
    </source>
</evidence>
<evidence type="ECO:0000313" key="8">
    <source>
        <dbReference type="EMBL" id="AOW79218.1"/>
    </source>
</evidence>
<dbReference type="InterPro" id="IPR040084">
    <property type="entry name" value="GTPase_Obg"/>
</dbReference>
<evidence type="ECO:0000256" key="5">
    <source>
        <dbReference type="ARBA" id="ARBA00023004"/>
    </source>
</evidence>
<dbReference type="Pfam" id="PF04055">
    <property type="entry name" value="Radical_SAM"/>
    <property type="match status" value="1"/>
</dbReference>
<dbReference type="CDD" id="cd01335">
    <property type="entry name" value="Radical_SAM"/>
    <property type="match status" value="1"/>
</dbReference>
<accession>A0A1D8S1J0</accession>
<keyword evidence="3" id="KW-0949">S-adenosyl-L-methionine</keyword>
<protein>
    <submittedName>
        <fullName evidence="8">Radical SAM protein</fullName>
    </submittedName>
</protein>
<dbReference type="PROSITE" id="PS51918">
    <property type="entry name" value="RADICAL_SAM"/>
    <property type="match status" value="1"/>
</dbReference>
<dbReference type="SUPFAM" id="SSF102114">
    <property type="entry name" value="Radical SAM enzymes"/>
    <property type="match status" value="1"/>
</dbReference>
<keyword evidence="6" id="KW-0411">Iron-sulfur</keyword>
<feature type="domain" description="Radical SAM core" evidence="7">
    <location>
        <begin position="9"/>
        <end position="243"/>
    </location>
</feature>
<dbReference type="GeneID" id="29828030"/>
<dbReference type="InterPro" id="IPR058240">
    <property type="entry name" value="rSAM_sf"/>
</dbReference>
<evidence type="ECO:0000313" key="9">
    <source>
        <dbReference type="Proteomes" id="UP000185608"/>
    </source>
</evidence>
<comment type="cofactor">
    <cofactor evidence="1">
        <name>[4Fe-4S] cluster</name>
        <dbReference type="ChEBI" id="CHEBI:49883"/>
    </cofactor>
</comment>
<dbReference type="GO" id="GO:0003824">
    <property type="term" value="F:catalytic activity"/>
    <property type="evidence" value="ECO:0007669"/>
    <property type="project" value="InterPro"/>
</dbReference>
<dbReference type="SFLD" id="SFLDG01083">
    <property type="entry name" value="Uncharacterised_Radical_SAM_Su"/>
    <property type="match status" value="1"/>
</dbReference>
<dbReference type="PANTHER" id="PTHR43787:SF11">
    <property type="entry name" value="UPF0026 PROTEIN SLR1464"/>
    <property type="match status" value="1"/>
</dbReference>
<dbReference type="Gene3D" id="3.20.20.70">
    <property type="entry name" value="Aldolase class I"/>
    <property type="match status" value="1"/>
</dbReference>